<gene>
    <name evidence="1" type="ORF">NPIL_275121</name>
</gene>
<comment type="caution">
    <text evidence="1">The sequence shown here is derived from an EMBL/GenBank/DDBJ whole genome shotgun (WGS) entry which is preliminary data.</text>
</comment>
<proteinExistence type="predicted"/>
<protein>
    <submittedName>
        <fullName evidence="1">Uncharacterized protein</fullName>
    </submittedName>
</protein>
<evidence type="ECO:0000313" key="1">
    <source>
        <dbReference type="EMBL" id="GFS75116.1"/>
    </source>
</evidence>
<dbReference type="EMBL" id="BMAW01096537">
    <property type="protein sequence ID" value="GFS75116.1"/>
    <property type="molecule type" value="Genomic_DNA"/>
</dbReference>
<sequence length="108" mass="12251">MNHIHDVLHMMDMIHGQYTVDIFKQLIVIRVADSEQHSLPSAKMARKKNRVVTLFSGLKGKSNLKTERSHFSKMAEDAEFEKIADTAECAVSVTRHHDRESQTMGASN</sequence>
<keyword evidence="2" id="KW-1185">Reference proteome</keyword>
<evidence type="ECO:0000313" key="2">
    <source>
        <dbReference type="Proteomes" id="UP000887013"/>
    </source>
</evidence>
<reference evidence="1" key="1">
    <citation type="submission" date="2020-08" db="EMBL/GenBank/DDBJ databases">
        <title>Multicomponent nature underlies the extraordinary mechanical properties of spider dragline silk.</title>
        <authorList>
            <person name="Kono N."/>
            <person name="Nakamura H."/>
            <person name="Mori M."/>
            <person name="Yoshida Y."/>
            <person name="Ohtoshi R."/>
            <person name="Malay A.D."/>
            <person name="Moran D.A.P."/>
            <person name="Tomita M."/>
            <person name="Numata K."/>
            <person name="Arakawa K."/>
        </authorList>
    </citation>
    <scope>NUCLEOTIDE SEQUENCE</scope>
</reference>
<dbReference type="Proteomes" id="UP000887013">
    <property type="component" value="Unassembled WGS sequence"/>
</dbReference>
<dbReference type="AlphaFoldDB" id="A0A8X6MS62"/>
<organism evidence="1 2">
    <name type="scientific">Nephila pilipes</name>
    <name type="common">Giant wood spider</name>
    <name type="synonym">Nephila maculata</name>
    <dbReference type="NCBI Taxonomy" id="299642"/>
    <lineage>
        <taxon>Eukaryota</taxon>
        <taxon>Metazoa</taxon>
        <taxon>Ecdysozoa</taxon>
        <taxon>Arthropoda</taxon>
        <taxon>Chelicerata</taxon>
        <taxon>Arachnida</taxon>
        <taxon>Araneae</taxon>
        <taxon>Araneomorphae</taxon>
        <taxon>Entelegynae</taxon>
        <taxon>Araneoidea</taxon>
        <taxon>Nephilidae</taxon>
        <taxon>Nephila</taxon>
    </lineage>
</organism>
<name>A0A8X6MS62_NEPPI</name>
<accession>A0A8X6MS62</accession>